<feature type="signal peptide" evidence="2">
    <location>
        <begin position="1"/>
        <end position="20"/>
    </location>
</feature>
<evidence type="ECO:0000256" key="1">
    <source>
        <dbReference type="ARBA" id="ARBA00022837"/>
    </source>
</evidence>
<evidence type="ECO:0000313" key="4">
    <source>
        <dbReference type="Proteomes" id="UP000887575"/>
    </source>
</evidence>
<sequence>MKLFVVAILLEIAWVPRLEAWCCGVPCCGIFSVATCLGIECNVFCCNCNNHKLCLMPEWGLRLQSAAQPGYKFAEFDENSDGQIDRNEFLIALGDYNETLEAKHPKWFESMDKNGDGWIQPSEFDSSLE</sequence>
<dbReference type="Gene3D" id="1.10.238.10">
    <property type="entry name" value="EF-hand"/>
    <property type="match status" value="1"/>
</dbReference>
<evidence type="ECO:0000313" key="5">
    <source>
        <dbReference type="WBParaSite" id="MBELARI_LOCUS19934"/>
    </source>
</evidence>
<dbReference type="Proteomes" id="UP000887575">
    <property type="component" value="Unassembled WGS sequence"/>
</dbReference>
<dbReference type="InterPro" id="IPR002048">
    <property type="entry name" value="EF_hand_dom"/>
</dbReference>
<dbReference type="PROSITE" id="PS00018">
    <property type="entry name" value="EF_HAND_1"/>
    <property type="match status" value="2"/>
</dbReference>
<dbReference type="AlphaFoldDB" id="A0AAF3F0B4"/>
<dbReference type="InterPro" id="IPR011992">
    <property type="entry name" value="EF-hand-dom_pair"/>
</dbReference>
<feature type="chain" id="PRO_5042288466" description="EF-hand domain-containing protein" evidence="2">
    <location>
        <begin position="21"/>
        <end position="129"/>
    </location>
</feature>
<name>A0AAF3F0B4_9BILA</name>
<reference evidence="5" key="1">
    <citation type="submission" date="2024-02" db="UniProtKB">
        <authorList>
            <consortium name="WormBaseParasite"/>
        </authorList>
    </citation>
    <scope>IDENTIFICATION</scope>
</reference>
<dbReference type="PROSITE" id="PS50222">
    <property type="entry name" value="EF_HAND_2"/>
    <property type="match status" value="2"/>
</dbReference>
<dbReference type="SUPFAM" id="SSF47473">
    <property type="entry name" value="EF-hand"/>
    <property type="match status" value="1"/>
</dbReference>
<dbReference type="InterPro" id="IPR018247">
    <property type="entry name" value="EF_Hand_1_Ca_BS"/>
</dbReference>
<proteinExistence type="predicted"/>
<dbReference type="WBParaSite" id="MBELARI_LOCUS19934">
    <property type="protein sequence ID" value="MBELARI_LOCUS19934"/>
    <property type="gene ID" value="MBELARI_LOCUS19934"/>
</dbReference>
<dbReference type="GO" id="GO:0005509">
    <property type="term" value="F:calcium ion binding"/>
    <property type="evidence" value="ECO:0007669"/>
    <property type="project" value="InterPro"/>
</dbReference>
<keyword evidence="2" id="KW-0732">Signal</keyword>
<dbReference type="Pfam" id="PF13499">
    <property type="entry name" value="EF-hand_7"/>
    <property type="match status" value="1"/>
</dbReference>
<evidence type="ECO:0000256" key="2">
    <source>
        <dbReference type="SAM" id="SignalP"/>
    </source>
</evidence>
<organism evidence="4 5">
    <name type="scientific">Mesorhabditis belari</name>
    <dbReference type="NCBI Taxonomy" id="2138241"/>
    <lineage>
        <taxon>Eukaryota</taxon>
        <taxon>Metazoa</taxon>
        <taxon>Ecdysozoa</taxon>
        <taxon>Nematoda</taxon>
        <taxon>Chromadorea</taxon>
        <taxon>Rhabditida</taxon>
        <taxon>Rhabditina</taxon>
        <taxon>Rhabditomorpha</taxon>
        <taxon>Rhabditoidea</taxon>
        <taxon>Rhabditidae</taxon>
        <taxon>Mesorhabditinae</taxon>
        <taxon>Mesorhabditis</taxon>
    </lineage>
</organism>
<keyword evidence="1" id="KW-0106">Calcium</keyword>
<feature type="domain" description="EF-hand" evidence="3">
    <location>
        <begin position="106"/>
        <end position="129"/>
    </location>
</feature>
<protein>
    <recommendedName>
        <fullName evidence="3">EF-hand domain-containing protein</fullName>
    </recommendedName>
</protein>
<keyword evidence="4" id="KW-1185">Reference proteome</keyword>
<evidence type="ECO:0000259" key="3">
    <source>
        <dbReference type="PROSITE" id="PS50222"/>
    </source>
</evidence>
<dbReference type="CDD" id="cd00051">
    <property type="entry name" value="EFh"/>
    <property type="match status" value="1"/>
</dbReference>
<feature type="domain" description="EF-hand" evidence="3">
    <location>
        <begin position="64"/>
        <end position="99"/>
    </location>
</feature>
<accession>A0AAF3F0B4</accession>